<keyword evidence="1" id="KW-0472">Membrane</keyword>
<feature type="transmembrane region" description="Helical" evidence="1">
    <location>
        <begin position="69"/>
        <end position="90"/>
    </location>
</feature>
<evidence type="ECO:0000313" key="2">
    <source>
        <dbReference type="EMBL" id="GLY90896.1"/>
    </source>
</evidence>
<dbReference type="AlphaFoldDB" id="A0A9W6S9F8"/>
<name>A0A9W6S9F8_9ACTN</name>
<feature type="transmembrane region" description="Helical" evidence="1">
    <location>
        <begin position="12"/>
        <end position="35"/>
    </location>
</feature>
<feature type="transmembrane region" description="Helical" evidence="1">
    <location>
        <begin position="97"/>
        <end position="116"/>
    </location>
</feature>
<evidence type="ECO:0000313" key="3">
    <source>
        <dbReference type="Proteomes" id="UP001165074"/>
    </source>
</evidence>
<dbReference type="Proteomes" id="UP001165074">
    <property type="component" value="Unassembled WGS sequence"/>
</dbReference>
<dbReference type="EMBL" id="BSTK01000018">
    <property type="protein sequence ID" value="GLY90896.1"/>
    <property type="molecule type" value="Genomic_DNA"/>
</dbReference>
<keyword evidence="1" id="KW-1133">Transmembrane helix</keyword>
<organism evidence="2 3">
    <name type="scientific">Actinoallomurus iriomotensis</name>
    <dbReference type="NCBI Taxonomy" id="478107"/>
    <lineage>
        <taxon>Bacteria</taxon>
        <taxon>Bacillati</taxon>
        <taxon>Actinomycetota</taxon>
        <taxon>Actinomycetes</taxon>
        <taxon>Streptosporangiales</taxon>
        <taxon>Thermomonosporaceae</taxon>
        <taxon>Actinoallomurus</taxon>
    </lineage>
</organism>
<protein>
    <submittedName>
        <fullName evidence="2">Uncharacterized protein</fullName>
    </submittedName>
</protein>
<dbReference type="RefSeq" id="WP_285582129.1">
    <property type="nucleotide sequence ID" value="NZ_BSTK01000018.1"/>
</dbReference>
<gene>
    <name evidence="2" type="ORF">Airi02_088250</name>
</gene>
<comment type="caution">
    <text evidence="2">The sequence shown here is derived from an EMBL/GenBank/DDBJ whole genome shotgun (WGS) entry which is preliminary data.</text>
</comment>
<accession>A0A9W6S9F8</accession>
<keyword evidence="3" id="KW-1185">Reference proteome</keyword>
<proteinExistence type="predicted"/>
<sequence>MSQDPRPVPEHGTRIGLGCALLILSPPIGAALALLQNANIEDAWVRCSGLAPEVANDIADSGQVWLGSLVLRAIGYSLCLPVGIAVGLWICRRRTRVVRVTVACALVLVICALAFWGDYALNNGMTHGFYLPSLCPGGRPPWWPAWLPLRITGHR</sequence>
<keyword evidence="1" id="KW-0812">Transmembrane</keyword>
<reference evidence="2" key="1">
    <citation type="submission" date="2023-03" db="EMBL/GenBank/DDBJ databases">
        <title>Actinoallomurus iriomotensis NBRC 103684.</title>
        <authorList>
            <person name="Ichikawa N."/>
            <person name="Sato H."/>
            <person name="Tonouchi N."/>
        </authorList>
    </citation>
    <scope>NUCLEOTIDE SEQUENCE</scope>
    <source>
        <strain evidence="2">NBRC 103684</strain>
    </source>
</reference>
<evidence type="ECO:0000256" key="1">
    <source>
        <dbReference type="SAM" id="Phobius"/>
    </source>
</evidence>